<dbReference type="AlphaFoldDB" id="A0AAV1JR50"/>
<comment type="caution">
    <text evidence="2">The sequence shown here is derived from an EMBL/GenBank/DDBJ whole genome shotgun (WGS) entry which is preliminary data.</text>
</comment>
<name>A0AAV1JR50_9NEOP</name>
<feature type="chain" id="PRO_5043774144" description="Chemosensory protein" evidence="1">
    <location>
        <begin position="20"/>
        <end position="123"/>
    </location>
</feature>
<dbReference type="PANTHER" id="PTHR11257:SF12">
    <property type="entry name" value="EJACULATORY BULB-SPECIFIC PROTEIN 3-RELATED"/>
    <property type="match status" value="1"/>
</dbReference>
<dbReference type="SUPFAM" id="SSF100910">
    <property type="entry name" value="Chemosensory protein Csp2"/>
    <property type="match status" value="1"/>
</dbReference>
<proteinExistence type="predicted"/>
<evidence type="ECO:0000313" key="2">
    <source>
        <dbReference type="EMBL" id="CAK1550709.1"/>
    </source>
</evidence>
<dbReference type="EMBL" id="CAVLEF010000088">
    <property type="protein sequence ID" value="CAK1550709.1"/>
    <property type="molecule type" value="Genomic_DNA"/>
</dbReference>
<evidence type="ECO:0000256" key="1">
    <source>
        <dbReference type="SAM" id="SignalP"/>
    </source>
</evidence>
<organism evidence="2 3">
    <name type="scientific">Leptosia nina</name>
    <dbReference type="NCBI Taxonomy" id="320188"/>
    <lineage>
        <taxon>Eukaryota</taxon>
        <taxon>Metazoa</taxon>
        <taxon>Ecdysozoa</taxon>
        <taxon>Arthropoda</taxon>
        <taxon>Hexapoda</taxon>
        <taxon>Insecta</taxon>
        <taxon>Pterygota</taxon>
        <taxon>Neoptera</taxon>
        <taxon>Endopterygota</taxon>
        <taxon>Lepidoptera</taxon>
        <taxon>Glossata</taxon>
        <taxon>Ditrysia</taxon>
        <taxon>Papilionoidea</taxon>
        <taxon>Pieridae</taxon>
        <taxon>Pierinae</taxon>
        <taxon>Leptosia</taxon>
    </lineage>
</organism>
<dbReference type="PANTHER" id="PTHR11257">
    <property type="entry name" value="CHEMOSENSORY PROTEIN-RELATED"/>
    <property type="match status" value="1"/>
</dbReference>
<feature type="signal peptide" evidence="1">
    <location>
        <begin position="1"/>
        <end position="19"/>
    </location>
</feature>
<keyword evidence="3" id="KW-1185">Reference proteome</keyword>
<sequence>MKSLLFTALLVTAVTIVAAQKYTNKYDGINLDEILTNKKVLTGYVNCALDKGRCSVDGKELKSHIADALRTGCKKCTEAQKLGTQKVIRHLIKHEKEAWANLQKKYDPVGIYAKKYERELKGI</sequence>
<dbReference type="InterPro" id="IPR036682">
    <property type="entry name" value="OS_D_A10/PebIII_sf"/>
</dbReference>
<dbReference type="Pfam" id="PF03392">
    <property type="entry name" value="OS-D"/>
    <property type="match status" value="1"/>
</dbReference>
<evidence type="ECO:0000313" key="3">
    <source>
        <dbReference type="Proteomes" id="UP001497472"/>
    </source>
</evidence>
<dbReference type="InterPro" id="IPR005055">
    <property type="entry name" value="A10/PebIII"/>
</dbReference>
<protein>
    <recommendedName>
        <fullName evidence="4">Chemosensory protein</fullName>
    </recommendedName>
</protein>
<dbReference type="Gene3D" id="1.10.2080.10">
    <property type="entry name" value="Insect odorant-binding protein A10/Ejaculatory bulb-specific protein 3"/>
    <property type="match status" value="1"/>
</dbReference>
<evidence type="ECO:0008006" key="4">
    <source>
        <dbReference type="Google" id="ProtNLM"/>
    </source>
</evidence>
<gene>
    <name evidence="2" type="ORF">LNINA_LOCUS9915</name>
</gene>
<reference evidence="2 3" key="1">
    <citation type="submission" date="2023-11" db="EMBL/GenBank/DDBJ databases">
        <authorList>
            <person name="Okamura Y."/>
        </authorList>
    </citation>
    <scope>NUCLEOTIDE SEQUENCE [LARGE SCALE GENOMIC DNA]</scope>
</reference>
<keyword evidence="1" id="KW-0732">Signal</keyword>
<accession>A0AAV1JR50</accession>
<dbReference type="Proteomes" id="UP001497472">
    <property type="component" value="Unassembled WGS sequence"/>
</dbReference>